<name>A0A384JGK8_BOTFB</name>
<proteinExistence type="predicted"/>
<dbReference type="SUPFAM" id="SSF52047">
    <property type="entry name" value="RNI-like"/>
    <property type="match status" value="1"/>
</dbReference>
<dbReference type="EMBL" id="CP009808">
    <property type="protein sequence ID" value="ATZ49504.1"/>
    <property type="molecule type" value="Genomic_DNA"/>
</dbReference>
<keyword evidence="2" id="KW-1185">Reference proteome</keyword>
<dbReference type="VEuPathDB" id="FungiDB:Bcin04g06440"/>
<dbReference type="RefSeq" id="XP_024548508.1">
    <property type="nucleotide sequence ID" value="XM_024692727.1"/>
</dbReference>
<accession>A0A384JGK8</accession>
<protein>
    <recommendedName>
        <fullName evidence="3">F-box domain-containing protein</fullName>
    </recommendedName>
</protein>
<evidence type="ECO:0008006" key="3">
    <source>
        <dbReference type="Google" id="ProtNLM"/>
    </source>
</evidence>
<dbReference type="GeneID" id="5438422"/>
<evidence type="ECO:0000313" key="1">
    <source>
        <dbReference type="EMBL" id="ATZ49504.1"/>
    </source>
</evidence>
<reference evidence="1 2" key="2">
    <citation type="journal article" date="2012" name="Eukaryot. Cell">
        <title>Genome update of Botrytis cinerea strains B05.10 and T4.</title>
        <authorList>
            <person name="Staats M."/>
            <person name="van Kan J.A."/>
        </authorList>
    </citation>
    <scope>NUCLEOTIDE SEQUENCE [LARGE SCALE GENOMIC DNA]</scope>
    <source>
        <strain evidence="1 2">B05.10</strain>
    </source>
</reference>
<sequence length="473" mass="55044">MAKTLEDLPREMFTSIGQFLPKDSLARLARCSNHCYTSCIEYLYSHCTVRNRKMLKELINTILNRPVIGPSIRWLDLRHFNLTDLYFIPPWKITSLDLYKKAVLVQNNLVSWDTPIWKRDCWMDISCWALITVLLCLVPELKVLGLPDLEPDLRGNQEYFLGGDYYEVSAFSDFITQLTEDQHTESSDSASLRVLTKLESITIGLDFHPRRTQLNSIMPLMALKSVKRFKVVWMWHCSWMEMYRVKSFTPIPNIEVLKFDECIFSDDIVTFLGRFTGIQRFCLSASPKALDEMLNDESLFLDDVLEGLKSSKHSLEYVDVRSVPCSMDDQPLSLSEFKRLQVAKFYPPPSIWSSGSFPENESRLSNSLPPGLRILAWELFHVIHDVINLKQLYELVAQKEKYTPELRQIELLWSDCNPRYRCKDCKNNCEWNEKIPFYTELIAECKAKNVRIFSNHTSWKGSGTPDPEDLENN</sequence>
<dbReference type="KEGG" id="bfu:BCIN_04g06440"/>
<dbReference type="Proteomes" id="UP000001798">
    <property type="component" value="Chromosome 4"/>
</dbReference>
<dbReference type="AlphaFoldDB" id="A0A384JGK8"/>
<reference evidence="1 2" key="3">
    <citation type="journal article" date="2017" name="Mol. Plant Pathol.">
        <title>A gapless genome sequence of the fungus Botrytis cinerea.</title>
        <authorList>
            <person name="Van Kan J.A."/>
            <person name="Stassen J.H."/>
            <person name="Mosbach A."/>
            <person name="Van Der Lee T.A."/>
            <person name="Faino L."/>
            <person name="Farmer A.D."/>
            <person name="Papasotiriou D.G."/>
            <person name="Zhou S."/>
            <person name="Seidl M.F."/>
            <person name="Cottam E."/>
            <person name="Edel D."/>
            <person name="Hahn M."/>
            <person name="Schwartz D.C."/>
            <person name="Dietrich R.A."/>
            <person name="Widdison S."/>
            <person name="Scalliet G."/>
        </authorList>
    </citation>
    <scope>NUCLEOTIDE SEQUENCE [LARGE SCALE GENOMIC DNA]</scope>
    <source>
        <strain evidence="1 2">B05.10</strain>
    </source>
</reference>
<reference evidence="1 2" key="1">
    <citation type="journal article" date="2011" name="PLoS Genet.">
        <title>Genomic analysis of the necrotrophic fungal pathogens Sclerotinia sclerotiorum and Botrytis cinerea.</title>
        <authorList>
            <person name="Amselem J."/>
            <person name="Cuomo C.A."/>
            <person name="van Kan J.A."/>
            <person name="Viaud M."/>
            <person name="Benito E.P."/>
            <person name="Couloux A."/>
            <person name="Coutinho P.M."/>
            <person name="de Vries R.P."/>
            <person name="Dyer P.S."/>
            <person name="Fillinger S."/>
            <person name="Fournier E."/>
            <person name="Gout L."/>
            <person name="Hahn M."/>
            <person name="Kohn L."/>
            <person name="Lapalu N."/>
            <person name="Plummer K.M."/>
            <person name="Pradier J.M."/>
            <person name="Quevillon E."/>
            <person name="Sharon A."/>
            <person name="Simon A."/>
            <person name="ten Have A."/>
            <person name="Tudzynski B."/>
            <person name="Tudzynski P."/>
            <person name="Wincker P."/>
            <person name="Andrew M."/>
            <person name="Anthouard V."/>
            <person name="Beever R.E."/>
            <person name="Beffa R."/>
            <person name="Benoit I."/>
            <person name="Bouzid O."/>
            <person name="Brault B."/>
            <person name="Chen Z."/>
            <person name="Choquer M."/>
            <person name="Collemare J."/>
            <person name="Cotton P."/>
            <person name="Danchin E.G."/>
            <person name="Da Silva C."/>
            <person name="Gautier A."/>
            <person name="Giraud C."/>
            <person name="Giraud T."/>
            <person name="Gonzalez C."/>
            <person name="Grossetete S."/>
            <person name="Guldener U."/>
            <person name="Henrissat B."/>
            <person name="Howlett B.J."/>
            <person name="Kodira C."/>
            <person name="Kretschmer M."/>
            <person name="Lappartient A."/>
            <person name="Leroch M."/>
            <person name="Levis C."/>
            <person name="Mauceli E."/>
            <person name="Neuveglise C."/>
            <person name="Oeser B."/>
            <person name="Pearson M."/>
            <person name="Poulain J."/>
            <person name="Poussereau N."/>
            <person name="Quesneville H."/>
            <person name="Rascle C."/>
            <person name="Schumacher J."/>
            <person name="Segurens B."/>
            <person name="Sexton A."/>
            <person name="Silva E."/>
            <person name="Sirven C."/>
            <person name="Soanes D.M."/>
            <person name="Talbot N.J."/>
            <person name="Templeton M."/>
            <person name="Yandava C."/>
            <person name="Yarden O."/>
            <person name="Zeng Q."/>
            <person name="Rollins J.A."/>
            <person name="Lebrun M.H."/>
            <person name="Dickman M."/>
        </authorList>
    </citation>
    <scope>NUCLEOTIDE SEQUENCE [LARGE SCALE GENOMIC DNA]</scope>
    <source>
        <strain evidence="1 2">B05.10</strain>
    </source>
</reference>
<evidence type="ECO:0000313" key="2">
    <source>
        <dbReference type="Proteomes" id="UP000001798"/>
    </source>
</evidence>
<gene>
    <name evidence="1" type="ORF">BCIN_04g06440</name>
</gene>
<organism evidence="1 2">
    <name type="scientific">Botryotinia fuckeliana (strain B05.10)</name>
    <name type="common">Noble rot fungus</name>
    <name type="synonym">Botrytis cinerea</name>
    <dbReference type="NCBI Taxonomy" id="332648"/>
    <lineage>
        <taxon>Eukaryota</taxon>
        <taxon>Fungi</taxon>
        <taxon>Dikarya</taxon>
        <taxon>Ascomycota</taxon>
        <taxon>Pezizomycotina</taxon>
        <taxon>Leotiomycetes</taxon>
        <taxon>Helotiales</taxon>
        <taxon>Sclerotiniaceae</taxon>
        <taxon>Botrytis</taxon>
    </lineage>
</organism>
<dbReference type="OrthoDB" id="3533404at2759"/>